<proteinExistence type="inferred from homology"/>
<dbReference type="Gene3D" id="2.60.120.10">
    <property type="entry name" value="Jelly Rolls"/>
    <property type="match status" value="1"/>
</dbReference>
<feature type="region of interest" description="Domain B" evidence="8">
    <location>
        <begin position="189"/>
        <end position="285"/>
    </location>
</feature>
<dbReference type="NCBIfam" id="TIGR03037">
    <property type="entry name" value="anthran_nbaC"/>
    <property type="match status" value="1"/>
</dbReference>
<dbReference type="Proteomes" id="UP000492821">
    <property type="component" value="Unassembled WGS sequence"/>
</dbReference>
<comment type="cofactor">
    <cofactor evidence="1 8">
        <name>Fe(2+)</name>
        <dbReference type="ChEBI" id="CHEBI:29033"/>
    </cofactor>
</comment>
<dbReference type="AlphaFoldDB" id="A0A7E4UUS0"/>
<feature type="binding site" evidence="8">
    <location>
        <position position="49"/>
    </location>
    <ligand>
        <name>O2</name>
        <dbReference type="ChEBI" id="CHEBI:15379"/>
    </ligand>
</feature>
<comment type="catalytic activity">
    <reaction evidence="8">
        <text>3-hydroxyanthranilate + O2 = (2Z,4Z)-2-amino-3-carboxymuconate 6-semialdehyde</text>
        <dbReference type="Rhea" id="RHEA:17953"/>
        <dbReference type="ChEBI" id="CHEBI:15379"/>
        <dbReference type="ChEBI" id="CHEBI:36559"/>
        <dbReference type="ChEBI" id="CHEBI:77612"/>
        <dbReference type="EC" id="1.13.11.6"/>
    </reaction>
</comment>
<dbReference type="HAMAP" id="MF_00825">
    <property type="entry name" value="3_HAO"/>
    <property type="match status" value="1"/>
</dbReference>
<keyword evidence="3 8" id="KW-0662">Pyridine nucleotide biosynthesis</keyword>
<keyword evidence="6 8" id="KW-0560">Oxidoreductase</keyword>
<feature type="binding site" evidence="8">
    <location>
        <position position="59"/>
    </location>
    <ligand>
        <name>substrate</name>
    </ligand>
</feature>
<evidence type="ECO:0000313" key="9">
    <source>
        <dbReference type="Proteomes" id="UP000492821"/>
    </source>
</evidence>
<dbReference type="SUPFAM" id="SSF51182">
    <property type="entry name" value="RmlC-like cupins"/>
    <property type="match status" value="1"/>
</dbReference>
<dbReference type="GO" id="GO:0043420">
    <property type="term" value="P:anthranilate metabolic process"/>
    <property type="evidence" value="ECO:0007669"/>
    <property type="project" value="UniProtKB-UniRule"/>
</dbReference>
<dbReference type="GO" id="GO:0019805">
    <property type="term" value="P:quinolinate biosynthetic process"/>
    <property type="evidence" value="ECO:0007669"/>
    <property type="project" value="UniProtKB-UniRule"/>
</dbReference>
<organism evidence="9 10">
    <name type="scientific">Panagrellus redivivus</name>
    <name type="common">Microworm</name>
    <dbReference type="NCBI Taxonomy" id="6233"/>
    <lineage>
        <taxon>Eukaryota</taxon>
        <taxon>Metazoa</taxon>
        <taxon>Ecdysozoa</taxon>
        <taxon>Nematoda</taxon>
        <taxon>Chromadorea</taxon>
        <taxon>Rhabditida</taxon>
        <taxon>Tylenchina</taxon>
        <taxon>Panagrolaimomorpha</taxon>
        <taxon>Panagrolaimoidea</taxon>
        <taxon>Panagrolaimidae</taxon>
        <taxon>Panagrellus</taxon>
    </lineage>
</organism>
<dbReference type="InterPro" id="IPR014710">
    <property type="entry name" value="RmlC-like_jellyroll"/>
</dbReference>
<protein>
    <recommendedName>
        <fullName evidence="8">3-hydroxyanthranilate 3,4-dioxygenase</fullName>
        <ecNumber evidence="8">1.13.11.6</ecNumber>
    </recommendedName>
    <alternativeName>
        <fullName evidence="8">3-hydroxyanthranilate oxygenase</fullName>
        <shortName evidence="8">3-HAO</shortName>
    </alternativeName>
    <alternativeName>
        <fullName evidence="8">3-hydroxyanthranilic acid dioxygenase</fullName>
        <shortName evidence="8">HAD</shortName>
    </alternativeName>
</protein>
<dbReference type="PANTHER" id="PTHR15497:SF1">
    <property type="entry name" value="3-HYDROXYANTHRANILATE 3,4-DIOXYGENASE"/>
    <property type="match status" value="1"/>
</dbReference>
<evidence type="ECO:0000313" key="10">
    <source>
        <dbReference type="WBParaSite" id="Pan_g13037.t1"/>
    </source>
</evidence>
<dbReference type="InterPro" id="IPR010329">
    <property type="entry name" value="3hydroanth_dOase"/>
</dbReference>
<feature type="binding site" evidence="8">
    <location>
        <position position="53"/>
    </location>
    <ligand>
        <name>Fe cation</name>
        <dbReference type="ChEBI" id="CHEBI:24875"/>
        <note>catalytic</note>
    </ligand>
</feature>
<keyword evidence="5 8" id="KW-0223">Dioxygenase</keyword>
<feature type="region of interest" description="Domain A (catalytic)" evidence="8">
    <location>
        <begin position="1"/>
        <end position="189"/>
    </location>
</feature>
<comment type="similarity">
    <text evidence="8">Belongs to the 3-HAO family.</text>
</comment>
<dbReference type="UniPathway" id="UPA00253">
    <property type="reaction ID" value="UER00330"/>
</dbReference>
<dbReference type="Pfam" id="PF06052">
    <property type="entry name" value="3-HAO"/>
    <property type="match status" value="1"/>
</dbReference>
<dbReference type="GO" id="GO:0006569">
    <property type="term" value="P:L-tryptophan catabolic process"/>
    <property type="evidence" value="ECO:0007669"/>
    <property type="project" value="UniProtKB-UniRule"/>
</dbReference>
<evidence type="ECO:0000256" key="4">
    <source>
        <dbReference type="ARBA" id="ARBA00022723"/>
    </source>
</evidence>
<sequence length="285" mass="31779">MSCCNDCCLVFNSPKWIEDNKADFAPPVCNKCMFSDQLKVFFIGGPNERNDYHLEEGEEVFFQIEGDMVLKVVENGTHLDIPIKQGEIFLLPGRIEHSPQRFADTVGVVIERTRDSDELDCVRWFVDGTTDVLFERWFHLTDVVADLPPVIREFKASEEAKTGKPGPKAKLREPLFFPVAQKLMTPVNLGKFIDENLDSIKKSPLPMLKDVGSQTTITLYGPGEHNLATGQGELIVMPQRGSANLKCAGSSYALNAFDMARIRPEKSAVLDVATDGVVITVKMVR</sequence>
<dbReference type="GO" id="GO:0008198">
    <property type="term" value="F:ferrous iron binding"/>
    <property type="evidence" value="ECO:0007669"/>
    <property type="project" value="UniProtKB-UniRule"/>
</dbReference>
<evidence type="ECO:0000256" key="3">
    <source>
        <dbReference type="ARBA" id="ARBA00022642"/>
    </source>
</evidence>
<comment type="pathway">
    <text evidence="8">Cofactor biosynthesis; NAD(+) biosynthesis; quinolinate from L-kynurenine: step 3/3.</text>
</comment>
<accession>A0A7E4UUS0</accession>
<evidence type="ECO:0000256" key="2">
    <source>
        <dbReference type="ARBA" id="ARBA00002752"/>
    </source>
</evidence>
<reference evidence="9" key="1">
    <citation type="journal article" date="2013" name="Genetics">
        <title>The draft genome and transcriptome of Panagrellus redivivus are shaped by the harsh demands of a free-living lifestyle.</title>
        <authorList>
            <person name="Srinivasan J."/>
            <person name="Dillman A.R."/>
            <person name="Macchietto M.G."/>
            <person name="Heikkinen L."/>
            <person name="Lakso M."/>
            <person name="Fracchia K.M."/>
            <person name="Antoshechkin I."/>
            <person name="Mortazavi A."/>
            <person name="Wong G."/>
            <person name="Sternberg P.W."/>
        </authorList>
    </citation>
    <scope>NUCLEOTIDE SEQUENCE [LARGE SCALE GENOMIC DNA]</scope>
    <source>
        <strain evidence="9">MT8872</strain>
    </source>
</reference>
<comment type="function">
    <text evidence="2 8">Catalyzes the oxidative ring opening of 3-hydroxyanthranilate to 2-amino-3-carboxymuconate semialdehyde, which spontaneously cyclizes to quinolinate.</text>
</comment>
<evidence type="ECO:0000256" key="8">
    <source>
        <dbReference type="HAMAP-Rule" id="MF_03019"/>
    </source>
</evidence>
<dbReference type="PANTHER" id="PTHR15497">
    <property type="entry name" value="3-HYDROXYANTHRANILATE 3,4-DIOXYGENASE"/>
    <property type="match status" value="1"/>
</dbReference>
<dbReference type="InterPro" id="IPR011051">
    <property type="entry name" value="RmlC_Cupin_sf"/>
</dbReference>
<keyword evidence="7 8" id="KW-0408">Iron</keyword>
<dbReference type="EC" id="1.13.11.6" evidence="8"/>
<name>A0A7E4UUS0_PANRE</name>
<keyword evidence="8" id="KW-0963">Cytoplasm</keyword>
<feature type="binding site" evidence="8">
    <location>
        <position position="111"/>
    </location>
    <ligand>
        <name>substrate</name>
    </ligand>
</feature>
<dbReference type="GO" id="GO:0005737">
    <property type="term" value="C:cytoplasm"/>
    <property type="evidence" value="ECO:0007669"/>
    <property type="project" value="UniProtKB-SubCell"/>
</dbReference>
<reference evidence="10" key="2">
    <citation type="submission" date="2020-10" db="UniProtKB">
        <authorList>
            <consortium name="WormBaseParasite"/>
        </authorList>
    </citation>
    <scope>IDENTIFICATION</scope>
</reference>
<keyword evidence="4 8" id="KW-0479">Metal-binding</keyword>
<dbReference type="WBParaSite" id="Pan_g13037.t1">
    <property type="protein sequence ID" value="Pan_g13037.t1"/>
    <property type="gene ID" value="Pan_g13037"/>
</dbReference>
<evidence type="ECO:0000256" key="6">
    <source>
        <dbReference type="ARBA" id="ARBA00023002"/>
    </source>
</evidence>
<feature type="binding site" evidence="8">
    <location>
        <position position="101"/>
    </location>
    <ligand>
        <name>substrate</name>
    </ligand>
</feature>
<dbReference type="GO" id="GO:0000334">
    <property type="term" value="F:3-hydroxyanthranilate 3,4-dioxygenase activity"/>
    <property type="evidence" value="ECO:0007669"/>
    <property type="project" value="UniProtKB-UniRule"/>
</dbReference>
<feature type="binding site" evidence="8">
    <location>
        <position position="97"/>
    </location>
    <ligand>
        <name>Fe cation</name>
        <dbReference type="ChEBI" id="CHEBI:24875"/>
        <note>catalytic</note>
    </ligand>
</feature>
<keyword evidence="9" id="KW-1185">Reference proteome</keyword>
<dbReference type="CDD" id="cd06123">
    <property type="entry name" value="cupin_HAO"/>
    <property type="match status" value="1"/>
</dbReference>
<comment type="caution">
    <text evidence="8">Lacks conserved residue(s) required for the propagation of feature annotation.</text>
</comment>
<dbReference type="GO" id="GO:0034354">
    <property type="term" value="P:'de novo' NAD+ biosynthetic process from L-tryptophan"/>
    <property type="evidence" value="ECO:0007669"/>
    <property type="project" value="UniProtKB-UniRule"/>
</dbReference>
<evidence type="ECO:0000256" key="7">
    <source>
        <dbReference type="ARBA" id="ARBA00023004"/>
    </source>
</evidence>
<feature type="binding site" evidence="8">
    <location>
        <position position="59"/>
    </location>
    <ligand>
        <name>Fe cation</name>
        <dbReference type="ChEBI" id="CHEBI:24875"/>
        <note>catalytic</note>
    </ligand>
</feature>
<evidence type="ECO:0000256" key="5">
    <source>
        <dbReference type="ARBA" id="ARBA00022964"/>
    </source>
</evidence>
<evidence type="ECO:0000256" key="1">
    <source>
        <dbReference type="ARBA" id="ARBA00001954"/>
    </source>
</evidence>
<comment type="subcellular location">
    <subcellularLocation>
        <location evidence="8">Cytoplasm</location>
    </subcellularLocation>
</comment>